<dbReference type="PANTHER" id="PTHR46797">
    <property type="entry name" value="HTH-TYPE TRANSCRIPTIONAL REGULATOR"/>
    <property type="match status" value="1"/>
</dbReference>
<feature type="domain" description="HTH cro/C1-type" evidence="3">
    <location>
        <begin position="59"/>
        <end position="113"/>
    </location>
</feature>
<dbReference type="InterPro" id="IPR050807">
    <property type="entry name" value="TransReg_Diox_bact_type"/>
</dbReference>
<proteinExistence type="predicted"/>
<accession>Q53048</accession>
<dbReference type="SMART" id="SM00530">
    <property type="entry name" value="HTH_XRE"/>
    <property type="match status" value="1"/>
</dbReference>
<dbReference type="AlphaFoldDB" id="Q53048"/>
<dbReference type="PROSITE" id="PS50943">
    <property type="entry name" value="HTH_CROC1"/>
    <property type="match status" value="1"/>
</dbReference>
<reference evidence="4" key="1">
    <citation type="journal article" date="1992" name="FEMS Microbiol. Lett.">
        <title>Identification, cloning and sequence analysis of the poly(3-hydroxyalkanoic acid) synthase gene of the gram-positive bacterium Rhodococcus ruber.</title>
        <authorList>
            <person name="Pieper U."/>
            <person name="Steinbuchel A."/>
        </authorList>
    </citation>
    <scope>NUCLEOTIDE SEQUENCE</scope>
    <source>
        <strain evidence="4">NCIMB40126</strain>
    </source>
</reference>
<dbReference type="GO" id="GO:0003677">
    <property type="term" value="F:DNA binding"/>
    <property type="evidence" value="ECO:0007669"/>
    <property type="project" value="UniProtKB-KW"/>
</dbReference>
<name>Q53048_9NOCA</name>
<reference evidence="4" key="2">
    <citation type="submission" date="1992-05" db="EMBL/GenBank/DDBJ databases">
        <authorList>
            <person name="Steinbuechel A."/>
        </authorList>
    </citation>
    <scope>NUCLEOTIDE SEQUENCE</scope>
    <source>
        <strain evidence="4">NCIMB40126</strain>
    </source>
</reference>
<dbReference type="InterPro" id="IPR010982">
    <property type="entry name" value="Lambda_DNA-bd_dom_sf"/>
</dbReference>
<dbReference type="Gene3D" id="1.10.260.40">
    <property type="entry name" value="lambda repressor-like DNA-binding domains"/>
    <property type="match status" value="1"/>
</dbReference>
<protein>
    <submittedName>
        <fullName evidence="4">R.ruber ORF1, phbCRr, ORF3 and ORF4</fullName>
    </submittedName>
</protein>
<dbReference type="PANTHER" id="PTHR46797:SF1">
    <property type="entry name" value="METHYLPHOSPHONATE SYNTHASE"/>
    <property type="match status" value="1"/>
</dbReference>
<organism evidence="4">
    <name type="scientific">Rhodococcus ruber</name>
    <dbReference type="NCBI Taxonomy" id="1830"/>
    <lineage>
        <taxon>Bacteria</taxon>
        <taxon>Bacillati</taxon>
        <taxon>Actinomycetota</taxon>
        <taxon>Actinomycetes</taxon>
        <taxon>Mycobacteriales</taxon>
        <taxon>Nocardiaceae</taxon>
        <taxon>Rhodococcus</taxon>
    </lineage>
</organism>
<dbReference type="GO" id="GO:0003700">
    <property type="term" value="F:DNA-binding transcription factor activity"/>
    <property type="evidence" value="ECO:0007669"/>
    <property type="project" value="TreeGrafter"/>
</dbReference>
<evidence type="ECO:0000256" key="1">
    <source>
        <dbReference type="ARBA" id="ARBA00023125"/>
    </source>
</evidence>
<evidence type="ECO:0000259" key="3">
    <source>
        <dbReference type="PROSITE" id="PS50943"/>
    </source>
</evidence>
<dbReference type="InterPro" id="IPR001387">
    <property type="entry name" value="Cro/C1-type_HTH"/>
</dbReference>
<evidence type="ECO:0000256" key="2">
    <source>
        <dbReference type="SAM" id="MobiDB-lite"/>
    </source>
</evidence>
<dbReference type="PIR" id="S25724">
    <property type="entry name" value="S25724"/>
</dbReference>
<sequence>MRCPLSRTGVRSIIRDGGDHPRRQSPNAPSARSGARGSRTYADPMEDDASRPPTLGELIRRQRELAELPMRQLAAMVGISNPYLSQIERNLRAPSERVLQAIAEQLHLSADALTAEVGRPDPGESAVVRAIHEDPDLTNAQRRSLVEMYEAFREVTVGKRRRGARPDDGTE</sequence>
<dbReference type="EMBL" id="X66407">
    <property type="protein sequence ID" value="CAA47034.1"/>
    <property type="molecule type" value="Genomic_DNA"/>
</dbReference>
<keyword evidence="1" id="KW-0238">DNA-binding</keyword>
<dbReference type="SUPFAM" id="SSF47413">
    <property type="entry name" value="lambda repressor-like DNA-binding domains"/>
    <property type="match status" value="1"/>
</dbReference>
<dbReference type="Pfam" id="PF01381">
    <property type="entry name" value="HTH_3"/>
    <property type="match status" value="1"/>
</dbReference>
<feature type="region of interest" description="Disordered" evidence="2">
    <location>
        <begin position="1"/>
        <end position="54"/>
    </location>
</feature>
<evidence type="ECO:0000313" key="4">
    <source>
        <dbReference type="EMBL" id="CAA47034.1"/>
    </source>
</evidence>
<dbReference type="CDD" id="cd00093">
    <property type="entry name" value="HTH_XRE"/>
    <property type="match status" value="1"/>
</dbReference>
<dbReference type="GO" id="GO:0005829">
    <property type="term" value="C:cytosol"/>
    <property type="evidence" value="ECO:0007669"/>
    <property type="project" value="TreeGrafter"/>
</dbReference>
<feature type="compositionally biased region" description="Basic and acidic residues" evidence="2">
    <location>
        <begin position="13"/>
        <end position="22"/>
    </location>
</feature>